<dbReference type="PANTHER" id="PTHR30024">
    <property type="entry name" value="ALIPHATIC SULFONATES-BINDING PROTEIN-RELATED"/>
    <property type="match status" value="1"/>
</dbReference>
<protein>
    <submittedName>
        <fullName evidence="2">Sulfate ABC transporter substrate-binding protein</fullName>
    </submittedName>
</protein>
<comment type="caution">
    <text evidence="2">The sequence shown here is derived from an EMBL/GenBank/DDBJ whole genome shotgun (WGS) entry which is preliminary data.</text>
</comment>
<gene>
    <name evidence="2" type="ORF">CXZ10_19345</name>
</gene>
<dbReference type="InterPro" id="IPR006311">
    <property type="entry name" value="TAT_signal"/>
</dbReference>
<evidence type="ECO:0000256" key="1">
    <source>
        <dbReference type="SAM" id="SignalP"/>
    </source>
</evidence>
<keyword evidence="3" id="KW-1185">Reference proteome</keyword>
<organism evidence="2 3">
    <name type="scientific">Pleomorphomonas diazotrophica</name>
    <dbReference type="NCBI Taxonomy" id="1166257"/>
    <lineage>
        <taxon>Bacteria</taxon>
        <taxon>Pseudomonadati</taxon>
        <taxon>Pseudomonadota</taxon>
        <taxon>Alphaproteobacteria</taxon>
        <taxon>Hyphomicrobiales</taxon>
        <taxon>Pleomorphomonadaceae</taxon>
        <taxon>Pleomorphomonas</taxon>
    </lineage>
</organism>
<sequence>MSRRRFLEGAALAAGLVALPAWSSARASALDRLTVWGMPASPSVVLARAVASGALAPLVGEARFDVWRTADQMRAGVVSGEIALFATPTYAAANLFNRGAGVRLVNVITWGLLYVFAGQGVRLERVEDLKGKTLLVGAKNDAPDLLTRFVLKSAGLDPERDVTLSYVGTSAEAVPLLLAGKADAAVLPEPAASAAEIKAKQAGVSVTRALDVTELYAARSGRPAGIPQAGLAVTERFLDAHPELVAALHAASVEAAGWVGDHPKEAAGLIADPLKLPSPIVEASLPRFRLKVASAREAKTDLEAYFEALMTLSPDIVAGHLPEAAFYWGR</sequence>
<dbReference type="PIRSF" id="PIRSF027386">
    <property type="entry name" value="UCP027386_ABC_sbc_TM0202"/>
    <property type="match status" value="1"/>
</dbReference>
<feature type="signal peptide" evidence="1">
    <location>
        <begin position="1"/>
        <end position="29"/>
    </location>
</feature>
<dbReference type="SUPFAM" id="SSF53850">
    <property type="entry name" value="Periplasmic binding protein-like II"/>
    <property type="match status" value="1"/>
</dbReference>
<evidence type="ECO:0000313" key="3">
    <source>
        <dbReference type="Proteomes" id="UP000233491"/>
    </source>
</evidence>
<dbReference type="AlphaFoldDB" id="A0A2N3LSJ8"/>
<keyword evidence="1" id="KW-0732">Signal</keyword>
<feature type="chain" id="PRO_5014606566" evidence="1">
    <location>
        <begin position="30"/>
        <end position="330"/>
    </location>
</feature>
<dbReference type="PANTHER" id="PTHR30024:SF46">
    <property type="entry name" value="ABC TRANSPORTER, SUBSTRATE-BINDING LIPOPROTEIN"/>
    <property type="match status" value="1"/>
</dbReference>
<dbReference type="OrthoDB" id="9814375at2"/>
<dbReference type="PROSITE" id="PS51318">
    <property type="entry name" value="TAT"/>
    <property type="match status" value="1"/>
</dbReference>
<dbReference type="EMBL" id="PJNW01000017">
    <property type="protein sequence ID" value="PKR87503.1"/>
    <property type="molecule type" value="Genomic_DNA"/>
</dbReference>
<dbReference type="InterPro" id="IPR027024">
    <property type="entry name" value="UCP027386_ABC_sbc_TM0202"/>
</dbReference>
<accession>A0A2N3LSJ8</accession>
<evidence type="ECO:0000313" key="2">
    <source>
        <dbReference type="EMBL" id="PKR87503.1"/>
    </source>
</evidence>
<name>A0A2N3LSJ8_9HYPH</name>
<dbReference type="Pfam" id="PF13379">
    <property type="entry name" value="NMT1_2"/>
    <property type="match status" value="1"/>
</dbReference>
<proteinExistence type="predicted"/>
<dbReference type="Gene3D" id="3.40.190.10">
    <property type="entry name" value="Periplasmic binding protein-like II"/>
    <property type="match status" value="2"/>
</dbReference>
<dbReference type="Proteomes" id="UP000233491">
    <property type="component" value="Unassembled WGS sequence"/>
</dbReference>
<reference evidence="2 3" key="1">
    <citation type="submission" date="2017-12" db="EMBL/GenBank/DDBJ databases">
        <title>Anaerobic carbon monoxide metabolism by Pleomorphomonas carboxyditropha sp. nov., a new mesophilic hydrogenogenic carboxidotroph.</title>
        <authorList>
            <person name="Esquivel-Elizondo S."/>
            <person name="Krajmalnik-Brown R."/>
        </authorList>
    </citation>
    <scope>NUCLEOTIDE SEQUENCE [LARGE SCALE GENOMIC DNA]</scope>
    <source>
        <strain evidence="2 3">R5-392</strain>
    </source>
</reference>